<evidence type="ECO:0000259" key="3">
    <source>
        <dbReference type="SMART" id="SM00482"/>
    </source>
</evidence>
<dbReference type="SUPFAM" id="SSF56672">
    <property type="entry name" value="DNA/RNA polymerases"/>
    <property type="match status" value="1"/>
</dbReference>
<evidence type="ECO:0000256" key="2">
    <source>
        <dbReference type="ARBA" id="ARBA00023109"/>
    </source>
</evidence>
<keyword evidence="1" id="KW-0235">DNA replication</keyword>
<keyword evidence="5" id="KW-1185">Reference proteome</keyword>
<dbReference type="PANTHER" id="PTHR10133">
    <property type="entry name" value="DNA POLYMERASE I"/>
    <property type="match status" value="1"/>
</dbReference>
<sequence length="797" mass="89574">MSYVTFDLETTVKSLAKRKASPFHPNNFIVAIGWKRQNCSVQGSYSKTGEHHPNWFEGLLAGTKLLVGQNIKFDILYAITRSESAYAAWMNWVEAGGNVWDCQLAEYLLRGQEQSAHMLSMDEMVEEYGGNTKVDEVKAMWEAGYDTPEIPEDLLMRYLCGETRDDGTRVFGDIENTEAIFLGQLKKARKRGHLKSIMLNMGSLLASIEMEKNGMAVDLKLGLEQAEKLKVACNELREKMQQYLPSDLPCEFNWGSGHHLSALIFGGAIKYKQKAEILDDEGNNVYPQIKAVGYETVTGDFVVPGHGISEERFQEMVEAGNIATYKAGKKKGQFRSKQVNVDDLSRPKTKIMEFRYNMPGFTEPDPKWETKHEGVYATNADVIEELGTRDVPFLKDLTKLNKMDKDLTTYYICEDPKKEGMFKGMLTLVGDDGIIHGSINHTSTVTGRFSASNPNLQNIPRADTSEVKKLFISRFGDDGQIIQSDFSSLEIYVQALLTGDKQLLADLKKGLDMHCVRVASKFGVPYEEAVKRCKKDVDAPDYKLWKSRRTGCKEFSFQRAYGAGAAAVANSTGMSIEDVQDLIKLEDERYPEIEPFYARVTAAINESRVPTSLYVHHPEIRGLSVCIGKGFYRTPDGKKYTYREYPAPAGFIKRGGAHASFSPPEIKNYIVQGTGGEWAKAAMWLAVRTFYRFNNFGGKALLVNMVHDAQYVDAHNDVLFEACVALHAAMEAASEFMEYRFDWQVDAPVPSETTFGPAMYYETGADTLPGFAEAVRAERLKIRKLYMNDYQPSFEGN</sequence>
<dbReference type="InterPro" id="IPR002298">
    <property type="entry name" value="DNA_polymerase_A"/>
</dbReference>
<dbReference type="Pfam" id="PF00476">
    <property type="entry name" value="DNA_pol_A"/>
    <property type="match status" value="1"/>
</dbReference>
<dbReference type="Proteomes" id="UP000240674">
    <property type="component" value="Segment"/>
</dbReference>
<evidence type="ECO:0000256" key="1">
    <source>
        <dbReference type="ARBA" id="ARBA00022705"/>
    </source>
</evidence>
<dbReference type="Gene3D" id="3.30.420.10">
    <property type="entry name" value="Ribonuclease H-like superfamily/Ribonuclease H"/>
    <property type="match status" value="1"/>
</dbReference>
<protein>
    <submittedName>
        <fullName evidence="4">DNA polymerase I</fullName>
    </submittedName>
</protein>
<dbReference type="GO" id="GO:0006302">
    <property type="term" value="P:double-strand break repair"/>
    <property type="evidence" value="ECO:0007669"/>
    <property type="project" value="TreeGrafter"/>
</dbReference>
<evidence type="ECO:0000313" key="5">
    <source>
        <dbReference type="Proteomes" id="UP000240674"/>
    </source>
</evidence>
<organism evidence="4 5">
    <name type="scientific">Escherichia phage PGT2</name>
    <dbReference type="NCBI Taxonomy" id="2047782"/>
    <lineage>
        <taxon>Viruses</taxon>
        <taxon>Duplodnaviria</taxon>
        <taxon>Heunggongvirae</taxon>
        <taxon>Uroviricota</taxon>
        <taxon>Caudoviricetes</taxon>
        <taxon>Autographivirales</taxon>
        <taxon>Autonotataviridae</taxon>
        <taxon>Ermolevavirus</taxon>
        <taxon>Ermolevavirus PGT2</taxon>
    </lineage>
</organism>
<dbReference type="PANTHER" id="PTHR10133:SF27">
    <property type="entry name" value="DNA POLYMERASE NU"/>
    <property type="match status" value="1"/>
</dbReference>
<dbReference type="SMART" id="SM00482">
    <property type="entry name" value="POLAc"/>
    <property type="match status" value="1"/>
</dbReference>
<dbReference type="GO" id="GO:0003677">
    <property type="term" value="F:DNA binding"/>
    <property type="evidence" value="ECO:0007669"/>
    <property type="project" value="InterPro"/>
</dbReference>
<dbReference type="InterPro" id="IPR036397">
    <property type="entry name" value="RNaseH_sf"/>
</dbReference>
<reference evidence="4 5" key="1">
    <citation type="submission" date="2017-10" db="EMBL/GenBank/DDBJ databases">
        <title>Complete genome sequence of Escherichia coli bacteriophage PGT2.</title>
        <authorList>
            <person name="Kulikov E.E."/>
            <person name="Golomidova A.K."/>
            <person name="Kudryavtseva A.V."/>
            <person name="Letarov A.V."/>
        </authorList>
    </citation>
    <scope>NUCLEOTIDE SEQUENCE [LARGE SCALE GENOMIC DNA]</scope>
</reference>
<dbReference type="GO" id="GO:0006261">
    <property type="term" value="P:DNA-templated DNA replication"/>
    <property type="evidence" value="ECO:0007669"/>
    <property type="project" value="InterPro"/>
</dbReference>
<evidence type="ECO:0000313" key="4">
    <source>
        <dbReference type="EMBL" id="ATS92439.1"/>
    </source>
</evidence>
<dbReference type="PRINTS" id="PR00868">
    <property type="entry name" value="DNAPOLI"/>
</dbReference>
<dbReference type="GO" id="GO:0003887">
    <property type="term" value="F:DNA-directed DNA polymerase activity"/>
    <property type="evidence" value="ECO:0007669"/>
    <property type="project" value="InterPro"/>
</dbReference>
<dbReference type="Gene3D" id="1.10.150.20">
    <property type="entry name" value="5' to 3' exonuclease, C-terminal subdomain"/>
    <property type="match status" value="1"/>
</dbReference>
<dbReference type="InterPro" id="IPR043502">
    <property type="entry name" value="DNA/RNA_pol_sf"/>
</dbReference>
<accession>A0A2D2W306</accession>
<name>A0A2D2W306_9CAUD</name>
<dbReference type="EMBL" id="MG201401">
    <property type="protein sequence ID" value="ATS92439.1"/>
    <property type="molecule type" value="Genomic_DNA"/>
</dbReference>
<proteinExistence type="predicted"/>
<dbReference type="InterPro" id="IPR001098">
    <property type="entry name" value="DNA-dir_DNA_pol_A_palm_dom"/>
</dbReference>
<keyword evidence="2" id="KW-1194">Viral DNA replication</keyword>
<dbReference type="Gene3D" id="3.30.70.370">
    <property type="match status" value="1"/>
</dbReference>
<dbReference type="GO" id="GO:0039693">
    <property type="term" value="P:viral DNA genome replication"/>
    <property type="evidence" value="ECO:0007669"/>
    <property type="project" value="UniProtKB-KW"/>
</dbReference>
<gene>
    <name evidence="4" type="ORF">PGT2_g00021</name>
</gene>
<feature type="domain" description="DNA-directed DNA polymerase family A palm" evidence="3">
    <location>
        <begin position="464"/>
        <end position="718"/>
    </location>
</feature>